<reference evidence="1" key="1">
    <citation type="submission" date="2016-10" db="EMBL/GenBank/DDBJ databases">
        <authorList>
            <person name="de Groot N.N."/>
        </authorList>
    </citation>
    <scope>NUCLEOTIDE SEQUENCE [LARGE SCALE GENOMIC DNA]</scope>
    <source>
        <strain evidence="1">CCBAU85039</strain>
    </source>
</reference>
<proteinExistence type="predicted"/>
<evidence type="ECO:0000313" key="3">
    <source>
        <dbReference type="Proteomes" id="UP000183063"/>
    </source>
</evidence>
<protein>
    <submittedName>
        <fullName evidence="1">Uncharacterized protein</fullName>
    </submittedName>
</protein>
<dbReference type="STRING" id="501024.RTCCBAU85039_4772"/>
<dbReference type="EMBL" id="FNXB01000032">
    <property type="protein sequence ID" value="SEI12226.1"/>
    <property type="molecule type" value="Genomic_DNA"/>
</dbReference>
<organism evidence="1 3">
    <name type="scientific">Rhizobium tibeticum</name>
    <dbReference type="NCBI Taxonomy" id="501024"/>
    <lineage>
        <taxon>Bacteria</taxon>
        <taxon>Pseudomonadati</taxon>
        <taxon>Pseudomonadota</taxon>
        <taxon>Alphaproteobacteria</taxon>
        <taxon>Hyphomicrobiales</taxon>
        <taxon>Rhizobiaceae</taxon>
        <taxon>Rhizobium/Agrobacterium group</taxon>
        <taxon>Rhizobium</taxon>
    </lineage>
</organism>
<dbReference type="Proteomes" id="UP000198939">
    <property type="component" value="Unassembled WGS sequence"/>
</dbReference>
<evidence type="ECO:0000313" key="1">
    <source>
        <dbReference type="EMBL" id="SEI12226.1"/>
    </source>
</evidence>
<name>A0A1H8SC91_9HYPH</name>
<dbReference type="AlphaFoldDB" id="A0A1H8SC91"/>
<evidence type="ECO:0000313" key="2">
    <source>
        <dbReference type="EMBL" id="SEO76195.1"/>
    </source>
</evidence>
<dbReference type="EMBL" id="FOCV01000024">
    <property type="protein sequence ID" value="SEO76195.1"/>
    <property type="molecule type" value="Genomic_DNA"/>
</dbReference>
<accession>A0A1H8SC91</accession>
<evidence type="ECO:0000313" key="4">
    <source>
        <dbReference type="Proteomes" id="UP000198939"/>
    </source>
</evidence>
<sequence>MISGIGNDVGGIHPYQWFVIHDECDGFPDIVEFRLSMLGNIARDVISKITERAVRLWKSR</sequence>
<keyword evidence="4" id="KW-1185">Reference proteome</keyword>
<reference evidence="3" key="3">
    <citation type="submission" date="2016-10" db="EMBL/GenBank/DDBJ databases">
        <authorList>
            <person name="Wibberg D."/>
        </authorList>
    </citation>
    <scope>NUCLEOTIDE SEQUENCE [LARGE SCALE GENOMIC DNA]</scope>
</reference>
<gene>
    <name evidence="1" type="ORF">RTCCBAU85039_4772</name>
    <name evidence="2" type="ORF">SAMN05216228_102435</name>
</gene>
<reference evidence="2 4" key="2">
    <citation type="submission" date="2016-10" db="EMBL/GenBank/DDBJ databases">
        <authorList>
            <person name="Varghese N."/>
            <person name="Submissions S."/>
        </authorList>
    </citation>
    <scope>NUCLEOTIDE SEQUENCE [LARGE SCALE GENOMIC DNA]</scope>
    <source>
        <strain evidence="2 4">CGMCC 1.7071</strain>
    </source>
</reference>
<dbReference type="Proteomes" id="UP000183063">
    <property type="component" value="Unassembled WGS sequence"/>
</dbReference>